<keyword evidence="2 6" id="KW-0479">Metal-binding</keyword>
<dbReference type="CDD" id="cd08281">
    <property type="entry name" value="liver_ADH_like1"/>
    <property type="match status" value="1"/>
</dbReference>
<dbReference type="Proteomes" id="UP000746741">
    <property type="component" value="Unassembled WGS sequence"/>
</dbReference>
<keyword evidence="5" id="KW-0520">NAD</keyword>
<dbReference type="SMART" id="SM00829">
    <property type="entry name" value="PKS_ER"/>
    <property type="match status" value="1"/>
</dbReference>
<gene>
    <name evidence="9" type="ORF">GWK15_02320</name>
    <name evidence="8" type="ORF">GXW75_06485</name>
</gene>
<dbReference type="InterPro" id="IPR013154">
    <property type="entry name" value="ADH-like_N"/>
</dbReference>
<dbReference type="GO" id="GO:0046294">
    <property type="term" value="P:formaldehyde catabolic process"/>
    <property type="evidence" value="ECO:0007669"/>
    <property type="project" value="TreeGrafter"/>
</dbReference>
<dbReference type="GO" id="GO:0008270">
    <property type="term" value="F:zinc ion binding"/>
    <property type="evidence" value="ECO:0007669"/>
    <property type="project" value="InterPro"/>
</dbReference>
<evidence type="ECO:0000256" key="1">
    <source>
        <dbReference type="ARBA" id="ARBA00001947"/>
    </source>
</evidence>
<proteinExistence type="inferred from homology"/>
<evidence type="ECO:0000313" key="10">
    <source>
        <dbReference type="Proteomes" id="UP000746741"/>
    </source>
</evidence>
<dbReference type="Gene3D" id="3.90.180.10">
    <property type="entry name" value="Medium-chain alcohol dehydrogenases, catalytic domain"/>
    <property type="match status" value="1"/>
</dbReference>
<evidence type="ECO:0000313" key="8">
    <source>
        <dbReference type="EMBL" id="MBR0658887.1"/>
    </source>
</evidence>
<dbReference type="RefSeq" id="WP_168038661.1">
    <property type="nucleotide sequence ID" value="NZ_JAAEDK010000011.1"/>
</dbReference>
<evidence type="ECO:0000256" key="3">
    <source>
        <dbReference type="ARBA" id="ARBA00022833"/>
    </source>
</evidence>
<protein>
    <submittedName>
        <fullName evidence="8">Alcohol dehydrogenase catalytic domain-containing protein</fullName>
    </submittedName>
</protein>
<dbReference type="PROSITE" id="PS00059">
    <property type="entry name" value="ADH_ZINC"/>
    <property type="match status" value="1"/>
</dbReference>
<dbReference type="InterPro" id="IPR013149">
    <property type="entry name" value="ADH-like_C"/>
</dbReference>
<evidence type="ECO:0000256" key="4">
    <source>
        <dbReference type="ARBA" id="ARBA00023002"/>
    </source>
</evidence>
<name>A0A9X9WEX7_9PROT</name>
<dbReference type="AlphaFoldDB" id="A0A9X9WEX7"/>
<reference evidence="9 10" key="2">
    <citation type="submission" date="2020-02" db="EMBL/GenBank/DDBJ databases">
        <authorList>
            <person name="Sun Q."/>
            <person name="Inoue M."/>
        </authorList>
    </citation>
    <scope>NUCLEOTIDE SEQUENCE [LARGE SCALE GENOMIC DNA]</scope>
    <source>
        <strain evidence="9 10">KCTC 22478</strain>
    </source>
</reference>
<dbReference type="InterPro" id="IPR002328">
    <property type="entry name" value="ADH_Zn_CS"/>
</dbReference>
<dbReference type="EMBL" id="JAAEDK010000011">
    <property type="protein sequence ID" value="MBR0658887.1"/>
    <property type="molecule type" value="Genomic_DNA"/>
</dbReference>
<feature type="domain" description="Enoyl reductase (ER)" evidence="7">
    <location>
        <begin position="18"/>
        <end position="369"/>
    </location>
</feature>
<dbReference type="InterPro" id="IPR011032">
    <property type="entry name" value="GroES-like_sf"/>
</dbReference>
<accession>A0A9X9WEX7</accession>
<dbReference type="PANTHER" id="PTHR43880:SF12">
    <property type="entry name" value="ALCOHOL DEHYDROGENASE CLASS-3"/>
    <property type="match status" value="1"/>
</dbReference>
<dbReference type="InterPro" id="IPR036291">
    <property type="entry name" value="NAD(P)-bd_dom_sf"/>
</dbReference>
<evidence type="ECO:0000256" key="6">
    <source>
        <dbReference type="RuleBase" id="RU361277"/>
    </source>
</evidence>
<dbReference type="Pfam" id="PF08240">
    <property type="entry name" value="ADH_N"/>
    <property type="match status" value="1"/>
</dbReference>
<comment type="caution">
    <text evidence="8">The sequence shown here is derived from an EMBL/GenBank/DDBJ whole genome shotgun (WGS) entry which is preliminary data.</text>
</comment>
<sequence>MRIKAAVLYQQGLPRPYAETRPMVVEEVELDPPGPGELLIEVAAAGLCHSDLSTIENQRPRPLPIVIGHEGAGIVREVGPGISDLKPGDHVITVFAPSCGNCRYCVRGRPNICPTGNAARAAGQLPTGTKRLKRLDGTPINHNSGLSLYAQFAVVARRSCVKIEKDIPLDDAAIFGCAVMTGAGAVLNTAGIKAGEEVAIIGLGGVGMNALFGAVAAGAERIIAIDTNPKKLEMAKQWGATDVFLAGNDDCAAAVRDATDGGVDKVVETAGSIPAMQLALAITARGGETISAGLPNIRAEVSYLHASLVSEERSIRGSYMGSCVPERDLPRLLGLYRRGKLPVDKLKTSHITFDQINEGFDLLSDGAVLRQMLRPNA</sequence>
<keyword evidence="10" id="KW-1185">Reference proteome</keyword>
<evidence type="ECO:0000313" key="9">
    <source>
        <dbReference type="EMBL" id="NKE15761.1"/>
    </source>
</evidence>
<dbReference type="GO" id="GO:0005829">
    <property type="term" value="C:cytosol"/>
    <property type="evidence" value="ECO:0007669"/>
    <property type="project" value="TreeGrafter"/>
</dbReference>
<dbReference type="EMBL" id="JAAVUP010000001">
    <property type="protein sequence ID" value="NKE15761.1"/>
    <property type="molecule type" value="Genomic_DNA"/>
</dbReference>
<comment type="cofactor">
    <cofactor evidence="1 6">
        <name>Zn(2+)</name>
        <dbReference type="ChEBI" id="CHEBI:29105"/>
    </cofactor>
</comment>
<comment type="similarity">
    <text evidence="6">Belongs to the zinc-containing alcohol dehydrogenase family.</text>
</comment>
<keyword evidence="3 6" id="KW-0862">Zinc</keyword>
<dbReference type="SUPFAM" id="SSF50129">
    <property type="entry name" value="GroES-like"/>
    <property type="match status" value="2"/>
</dbReference>
<dbReference type="FunFam" id="3.40.50.720:FF:000003">
    <property type="entry name" value="S-(hydroxymethyl)glutathione dehydrogenase"/>
    <property type="match status" value="1"/>
</dbReference>
<keyword evidence="4" id="KW-0560">Oxidoreductase</keyword>
<dbReference type="Gene3D" id="3.40.50.720">
    <property type="entry name" value="NAD(P)-binding Rossmann-like Domain"/>
    <property type="match status" value="1"/>
</dbReference>
<organism evidence="8 11">
    <name type="scientific">Neoroseomonas oryzicola</name>
    <dbReference type="NCBI Taxonomy" id="535904"/>
    <lineage>
        <taxon>Bacteria</taxon>
        <taxon>Pseudomonadati</taxon>
        <taxon>Pseudomonadota</taxon>
        <taxon>Alphaproteobacteria</taxon>
        <taxon>Acetobacterales</taxon>
        <taxon>Acetobacteraceae</taxon>
        <taxon>Neoroseomonas</taxon>
    </lineage>
</organism>
<dbReference type="SUPFAM" id="SSF51735">
    <property type="entry name" value="NAD(P)-binding Rossmann-fold domains"/>
    <property type="match status" value="1"/>
</dbReference>
<evidence type="ECO:0000313" key="11">
    <source>
        <dbReference type="Proteomes" id="UP001138708"/>
    </source>
</evidence>
<dbReference type="Pfam" id="PF00107">
    <property type="entry name" value="ADH_zinc_N"/>
    <property type="match status" value="1"/>
</dbReference>
<dbReference type="InterPro" id="IPR020843">
    <property type="entry name" value="ER"/>
</dbReference>
<reference evidence="8" key="3">
    <citation type="journal article" date="2021" name="Syst. Appl. Microbiol.">
        <title>Roseomonas hellenica sp. nov., isolated from roots of wild-growing Alkanna tinctoria.</title>
        <authorList>
            <person name="Rat A."/>
            <person name="Naranjo H.D."/>
            <person name="Lebbe L."/>
            <person name="Cnockaert M."/>
            <person name="Krigas N."/>
            <person name="Grigoriadou K."/>
            <person name="Maloupa E."/>
            <person name="Willems A."/>
        </authorList>
    </citation>
    <scope>NUCLEOTIDE SEQUENCE</scope>
    <source>
        <strain evidence="8">LMG 31161</strain>
    </source>
</reference>
<dbReference type="PANTHER" id="PTHR43880">
    <property type="entry name" value="ALCOHOL DEHYDROGENASE"/>
    <property type="match status" value="1"/>
</dbReference>
<evidence type="ECO:0000256" key="2">
    <source>
        <dbReference type="ARBA" id="ARBA00022723"/>
    </source>
</evidence>
<reference evidence="8" key="1">
    <citation type="submission" date="2020-01" db="EMBL/GenBank/DDBJ databases">
        <authorList>
            <person name="Rat A."/>
        </authorList>
    </citation>
    <scope>NUCLEOTIDE SEQUENCE</scope>
    <source>
        <strain evidence="8">LMG 31161</strain>
    </source>
</reference>
<dbReference type="Proteomes" id="UP001138708">
    <property type="component" value="Unassembled WGS sequence"/>
</dbReference>
<evidence type="ECO:0000256" key="5">
    <source>
        <dbReference type="ARBA" id="ARBA00023027"/>
    </source>
</evidence>
<dbReference type="GO" id="GO:0051903">
    <property type="term" value="F:S-(hydroxymethyl)glutathione dehydrogenase [NAD(P)+] activity"/>
    <property type="evidence" value="ECO:0007669"/>
    <property type="project" value="TreeGrafter"/>
</dbReference>
<evidence type="ECO:0000259" key="7">
    <source>
        <dbReference type="SMART" id="SM00829"/>
    </source>
</evidence>